<dbReference type="SUPFAM" id="SSF53335">
    <property type="entry name" value="S-adenosyl-L-methionine-dependent methyltransferases"/>
    <property type="match status" value="1"/>
</dbReference>
<dbReference type="InterPro" id="IPR029063">
    <property type="entry name" value="SAM-dependent_MTases_sf"/>
</dbReference>
<evidence type="ECO:0000313" key="2">
    <source>
        <dbReference type="Proteomes" id="UP000680638"/>
    </source>
</evidence>
<protein>
    <recommendedName>
        <fullName evidence="3">Class I SAM-dependent methyltransferase</fullName>
    </recommendedName>
</protein>
<evidence type="ECO:0000313" key="1">
    <source>
        <dbReference type="EMBL" id="GIO67409.1"/>
    </source>
</evidence>
<dbReference type="Gene3D" id="3.40.50.150">
    <property type="entry name" value="Vaccinia Virus protein VP39"/>
    <property type="match status" value="1"/>
</dbReference>
<comment type="caution">
    <text evidence="1">The sequence shown here is derived from an EMBL/GenBank/DDBJ whole genome shotgun (WGS) entry which is preliminary data.</text>
</comment>
<name>A0ABQ4LW17_9BACL</name>
<keyword evidence="2" id="KW-1185">Reference proteome</keyword>
<dbReference type="EMBL" id="BORW01000009">
    <property type="protein sequence ID" value="GIO67409.1"/>
    <property type="molecule type" value="Genomic_DNA"/>
</dbReference>
<proteinExistence type="predicted"/>
<sequence length="191" mass="22292">MGTSNWQNISYCVELIRLVSPAKVLDVGVGFGRWGMICREFLDVWQGKVFREQWTTRVEGIEVFERNIDVYHACFYDHIYRADAYELLVQQEALNDYDLVILGDVLEHFAKPEANQLLRACWDISRYVLLNVPIGSDWPQGSEYGNVYETHRSEWSEDEFNVYPVAAKRMFKDYVGRDFATVLLQGKRCLS</sequence>
<gene>
    <name evidence="1" type="ORF">J21TS3_22300</name>
</gene>
<dbReference type="Proteomes" id="UP000680638">
    <property type="component" value="Unassembled WGS sequence"/>
</dbReference>
<organism evidence="1 2">
    <name type="scientific">Paenibacillus cookii</name>
    <dbReference type="NCBI Taxonomy" id="157839"/>
    <lineage>
        <taxon>Bacteria</taxon>
        <taxon>Bacillati</taxon>
        <taxon>Bacillota</taxon>
        <taxon>Bacilli</taxon>
        <taxon>Bacillales</taxon>
        <taxon>Paenibacillaceae</taxon>
        <taxon>Paenibacillus</taxon>
    </lineage>
</organism>
<accession>A0ABQ4LW17</accession>
<dbReference type="RefSeq" id="WP_212949637.1">
    <property type="nucleotide sequence ID" value="NZ_BORW01000009.1"/>
</dbReference>
<evidence type="ECO:0008006" key="3">
    <source>
        <dbReference type="Google" id="ProtNLM"/>
    </source>
</evidence>
<reference evidence="1 2" key="1">
    <citation type="submission" date="2021-03" db="EMBL/GenBank/DDBJ databases">
        <title>Antimicrobial resistance genes in bacteria isolated from Japanese honey, and their potential for conferring macrolide and lincosamide resistance in the American foulbrood pathogen Paenibacillus larvae.</title>
        <authorList>
            <person name="Okamoto M."/>
            <person name="Kumagai M."/>
            <person name="Kanamori H."/>
            <person name="Takamatsu D."/>
        </authorList>
    </citation>
    <scope>NUCLEOTIDE SEQUENCE [LARGE SCALE GENOMIC DNA]</scope>
    <source>
        <strain evidence="1 2">J21TS3</strain>
    </source>
</reference>